<reference evidence="3" key="1">
    <citation type="submission" date="2019-10" db="EMBL/GenBank/DDBJ databases">
        <title>Conservation and host-specific expression of non-tandemly repeated heterogenous ribosome RNA gene in arbuscular mycorrhizal fungi.</title>
        <authorList>
            <person name="Maeda T."/>
            <person name="Kobayashi Y."/>
            <person name="Nakagawa T."/>
            <person name="Ezawa T."/>
            <person name="Yamaguchi K."/>
            <person name="Bino T."/>
            <person name="Nishimoto Y."/>
            <person name="Shigenobu S."/>
            <person name="Kawaguchi M."/>
        </authorList>
    </citation>
    <scope>NUCLEOTIDE SEQUENCE</scope>
    <source>
        <strain evidence="3">HR1</strain>
    </source>
</reference>
<feature type="domain" description="DUF6570" evidence="2">
    <location>
        <begin position="95"/>
        <end position="133"/>
    </location>
</feature>
<proteinExistence type="predicted"/>
<evidence type="ECO:0000313" key="3">
    <source>
        <dbReference type="EMBL" id="GES89425.1"/>
    </source>
</evidence>
<evidence type="ECO:0000259" key="2">
    <source>
        <dbReference type="Pfam" id="PF20209"/>
    </source>
</evidence>
<protein>
    <recommendedName>
        <fullName evidence="2">DUF6570 domain-containing protein</fullName>
    </recommendedName>
</protein>
<dbReference type="Pfam" id="PF20209">
    <property type="entry name" value="DUF6570"/>
    <property type="match status" value="1"/>
</dbReference>
<sequence length="383" mass="44939">MQIRPVIEPSENDEQSHQEIQRNNETPSIQSTPLSSNTISEEERSMLKKFWKKMDSIQYNLCPIYNERILSMTLFNGKCQRCFKEKFSREKENLLPEKFSAENNMDLGEVPEELKGLSEIKKMLIAQIFTNNKYYCDINIDIEALQLLPEDRSVFHLLSHLQDEQTDSGVSKNDEDVILSSFVLSIPNYNFRSERLREIKPAEYFKHLMCAADFHWPELHKLMPEDVHSNDGWFKNFFNDVLKSRWDLVDWWYRFEWQHREVIHAALQYISKYASKAEPRSASFSEIFDQILNNSNPENPSLAPIQKLLFNSVSEQDILAQETCHLLLDISLYHSSRSFVSLNLSDVRPRQIRGTGSGPNRERFTAIDDAGRTNKLPLMKYWN</sequence>
<dbReference type="InterPro" id="IPR046700">
    <property type="entry name" value="DUF6570"/>
</dbReference>
<comment type="caution">
    <text evidence="3">The sequence shown here is derived from an EMBL/GenBank/DDBJ whole genome shotgun (WGS) entry which is preliminary data.</text>
</comment>
<feature type="compositionally biased region" description="Polar residues" evidence="1">
    <location>
        <begin position="23"/>
        <end position="39"/>
    </location>
</feature>
<name>A0A8H3LNL9_9GLOM</name>
<evidence type="ECO:0000313" key="4">
    <source>
        <dbReference type="Proteomes" id="UP000615446"/>
    </source>
</evidence>
<organism evidence="3 4">
    <name type="scientific">Rhizophagus clarus</name>
    <dbReference type="NCBI Taxonomy" id="94130"/>
    <lineage>
        <taxon>Eukaryota</taxon>
        <taxon>Fungi</taxon>
        <taxon>Fungi incertae sedis</taxon>
        <taxon>Mucoromycota</taxon>
        <taxon>Glomeromycotina</taxon>
        <taxon>Glomeromycetes</taxon>
        <taxon>Glomerales</taxon>
        <taxon>Glomeraceae</taxon>
        <taxon>Rhizophagus</taxon>
    </lineage>
</organism>
<feature type="region of interest" description="Disordered" evidence="1">
    <location>
        <begin position="1"/>
        <end position="40"/>
    </location>
</feature>
<dbReference type="OrthoDB" id="5578775at2759"/>
<dbReference type="Proteomes" id="UP000615446">
    <property type="component" value="Unassembled WGS sequence"/>
</dbReference>
<dbReference type="EMBL" id="BLAL01000187">
    <property type="protein sequence ID" value="GES89425.1"/>
    <property type="molecule type" value="Genomic_DNA"/>
</dbReference>
<dbReference type="AlphaFoldDB" id="A0A8H3LNL9"/>
<gene>
    <name evidence="3" type="ORF">RCL2_001632500</name>
</gene>
<accession>A0A8H3LNL9</accession>
<evidence type="ECO:0000256" key="1">
    <source>
        <dbReference type="SAM" id="MobiDB-lite"/>
    </source>
</evidence>